<dbReference type="Gramene" id="OE9A100476T5">
    <property type="protein sequence ID" value="OE9A100476C5"/>
    <property type="gene ID" value="OE9A100476"/>
</dbReference>
<dbReference type="PANTHER" id="PTHR36066">
    <property type="entry name" value="TRANSCRIPTION FACTOR BHLH145"/>
    <property type="match status" value="1"/>
</dbReference>
<gene>
    <name evidence="1" type="ORF">OLEA9_A100476</name>
</gene>
<dbReference type="Gramene" id="OE9A100476T2">
    <property type="protein sequence ID" value="OE9A100476C2"/>
    <property type="gene ID" value="OE9A100476"/>
</dbReference>
<keyword evidence="2" id="KW-1185">Reference proteome</keyword>
<dbReference type="Proteomes" id="UP000594638">
    <property type="component" value="Unassembled WGS sequence"/>
</dbReference>
<proteinExistence type="predicted"/>
<dbReference type="Gramene" id="OE9A100476T1">
    <property type="protein sequence ID" value="OE9A100476C1"/>
    <property type="gene ID" value="OE9A100476"/>
</dbReference>
<name>A0A8S0RUH2_OLEEU</name>
<accession>A0A8S0RUH2</accession>
<organism evidence="1 2">
    <name type="scientific">Olea europaea subsp. europaea</name>
    <dbReference type="NCBI Taxonomy" id="158383"/>
    <lineage>
        <taxon>Eukaryota</taxon>
        <taxon>Viridiplantae</taxon>
        <taxon>Streptophyta</taxon>
        <taxon>Embryophyta</taxon>
        <taxon>Tracheophyta</taxon>
        <taxon>Spermatophyta</taxon>
        <taxon>Magnoliopsida</taxon>
        <taxon>eudicotyledons</taxon>
        <taxon>Gunneridae</taxon>
        <taxon>Pentapetalae</taxon>
        <taxon>asterids</taxon>
        <taxon>lamiids</taxon>
        <taxon>Lamiales</taxon>
        <taxon>Oleaceae</taxon>
        <taxon>Oleeae</taxon>
        <taxon>Olea</taxon>
    </lineage>
</organism>
<dbReference type="Gramene" id="OE9A100476T4">
    <property type="protein sequence ID" value="OE9A100476C4"/>
    <property type="gene ID" value="OE9A100476"/>
</dbReference>
<dbReference type="InterPro" id="IPR037546">
    <property type="entry name" value="SAC51-like"/>
</dbReference>
<evidence type="ECO:0008006" key="3">
    <source>
        <dbReference type="Google" id="ProtNLM"/>
    </source>
</evidence>
<reference evidence="1 2" key="1">
    <citation type="submission" date="2019-12" db="EMBL/GenBank/DDBJ databases">
        <authorList>
            <person name="Alioto T."/>
            <person name="Alioto T."/>
            <person name="Gomez Garrido J."/>
        </authorList>
    </citation>
    <scope>NUCLEOTIDE SEQUENCE [LARGE SCALE GENOMIC DNA]</scope>
</reference>
<comment type="caution">
    <text evidence="1">The sequence shown here is derived from an EMBL/GenBank/DDBJ whole genome shotgun (WGS) entry which is preliminary data.</text>
</comment>
<sequence length="347" mass="38275">MVTAKESCQQLSAWNLPNLDTLLQLRHNNSLSCFPNSSSYAANVGFPGHSICNLPGLKTGQLNRSDGFFQNLPPCWESSSPIINPYLKDSQFGLSHGIGMSMNPAGSSSTSQKKFLIFDQSGNNTRLFFSPSFFPSQNQIIASTAAAGDHGTLDEVAVQTEQEQQSLVKPVVQEKWDENHLTVGSEVREDTEEINALLCSNSTDEYDEVTSMGHTPFTIEERYDKDIQIGELVEEVASSNGSTKRQKLLDGGYKKSSLVDMGDPLEMASPQNYEDGEESSCAGENNFYDDIDSIKKVKKVKIRESLKILESIIPGLKNKDPLLIIDRAIIYLNSLKLEAETLGISYL</sequence>
<dbReference type="PANTHER" id="PTHR36066:SF8">
    <property type="entry name" value="TRANSCRIPTION FACTOR SAC51"/>
    <property type="match status" value="1"/>
</dbReference>
<evidence type="ECO:0000313" key="2">
    <source>
        <dbReference type="Proteomes" id="UP000594638"/>
    </source>
</evidence>
<dbReference type="OrthoDB" id="777433at2759"/>
<dbReference type="Gramene" id="OE9A100476T3">
    <property type="protein sequence ID" value="OE9A100476C3"/>
    <property type="gene ID" value="OE9A100476"/>
</dbReference>
<evidence type="ECO:0000313" key="1">
    <source>
        <dbReference type="EMBL" id="CAA2983039.1"/>
    </source>
</evidence>
<dbReference type="EMBL" id="CACTIH010003716">
    <property type="protein sequence ID" value="CAA2983039.1"/>
    <property type="molecule type" value="Genomic_DNA"/>
</dbReference>
<dbReference type="AlphaFoldDB" id="A0A8S0RUH2"/>
<protein>
    <recommendedName>
        <fullName evidence="3">Transcription factor bHLH143-like</fullName>
    </recommendedName>
</protein>